<gene>
    <name evidence="2" type="ORF">mRhiFer1_010219</name>
</gene>
<evidence type="ECO:0000313" key="2">
    <source>
        <dbReference type="EMBL" id="KAF6344841.1"/>
    </source>
</evidence>
<comment type="caution">
    <text evidence="2">The sequence shown here is derived from an EMBL/GenBank/DDBJ whole genome shotgun (WGS) entry which is preliminary data.</text>
</comment>
<accession>A0A7J7X589</accession>
<feature type="transmembrane region" description="Helical" evidence="1">
    <location>
        <begin position="91"/>
        <end position="112"/>
    </location>
</feature>
<feature type="transmembrane region" description="Helical" evidence="1">
    <location>
        <begin position="124"/>
        <end position="150"/>
    </location>
</feature>
<organism evidence="2 3">
    <name type="scientific">Rhinolophus ferrumequinum</name>
    <name type="common">Greater horseshoe bat</name>
    <dbReference type="NCBI Taxonomy" id="59479"/>
    <lineage>
        <taxon>Eukaryota</taxon>
        <taxon>Metazoa</taxon>
        <taxon>Chordata</taxon>
        <taxon>Craniata</taxon>
        <taxon>Vertebrata</taxon>
        <taxon>Euteleostomi</taxon>
        <taxon>Mammalia</taxon>
        <taxon>Eutheria</taxon>
        <taxon>Laurasiatheria</taxon>
        <taxon>Chiroptera</taxon>
        <taxon>Yinpterochiroptera</taxon>
        <taxon>Rhinolophoidea</taxon>
        <taxon>Rhinolophidae</taxon>
        <taxon>Rhinolophinae</taxon>
        <taxon>Rhinolophus</taxon>
    </lineage>
</organism>
<dbReference type="EMBL" id="JACAGC010000009">
    <property type="protein sequence ID" value="KAF6344841.1"/>
    <property type="molecule type" value="Genomic_DNA"/>
</dbReference>
<sequence length="163" mass="17983">MIHFCLAHTAYHLHCWLPRSHQLRLQVTVFLFGITTLALQFYVLLRPRSSRYCSQPLLTNLVGNIIFTFFTIGFTVLLPQMDPVPQALKRMFSVFGVGSFGEGVCTVVLTVLATDCEDATPELYYLSALLAVGSLVSTALFSGLGLIWLASVTCPRPDAKPTV</sequence>
<reference evidence="2 3" key="1">
    <citation type="journal article" date="2020" name="Nature">
        <title>Six reference-quality genomes reveal evolution of bat adaptations.</title>
        <authorList>
            <person name="Jebb D."/>
            <person name="Huang Z."/>
            <person name="Pippel M."/>
            <person name="Hughes G.M."/>
            <person name="Lavrichenko K."/>
            <person name="Devanna P."/>
            <person name="Winkler S."/>
            <person name="Jermiin L.S."/>
            <person name="Skirmuntt E.C."/>
            <person name="Katzourakis A."/>
            <person name="Burkitt-Gray L."/>
            <person name="Ray D.A."/>
            <person name="Sullivan K.A.M."/>
            <person name="Roscito J.G."/>
            <person name="Kirilenko B.M."/>
            <person name="Davalos L.M."/>
            <person name="Corthals A.P."/>
            <person name="Power M.L."/>
            <person name="Jones G."/>
            <person name="Ransome R.D."/>
            <person name="Dechmann D.K.N."/>
            <person name="Locatelli A.G."/>
            <person name="Puechmaille S.J."/>
            <person name="Fedrigo O."/>
            <person name="Jarvis E.D."/>
            <person name="Hiller M."/>
            <person name="Vernes S.C."/>
            <person name="Myers E.W."/>
            <person name="Teeling E.C."/>
        </authorList>
    </citation>
    <scope>NUCLEOTIDE SEQUENCE [LARGE SCALE GENOMIC DNA]</scope>
    <source>
        <strain evidence="2">MRhiFer1</strain>
        <tissue evidence="2">Lung</tissue>
    </source>
</reference>
<keyword evidence="1" id="KW-0812">Transmembrane</keyword>
<feature type="transmembrane region" description="Helical" evidence="1">
    <location>
        <begin position="23"/>
        <end position="45"/>
    </location>
</feature>
<evidence type="ECO:0000313" key="3">
    <source>
        <dbReference type="Proteomes" id="UP000585614"/>
    </source>
</evidence>
<evidence type="ECO:0000256" key="1">
    <source>
        <dbReference type="SAM" id="Phobius"/>
    </source>
</evidence>
<keyword evidence="1" id="KW-0472">Membrane</keyword>
<dbReference type="Proteomes" id="UP000585614">
    <property type="component" value="Unassembled WGS sequence"/>
</dbReference>
<protein>
    <submittedName>
        <fullName evidence="2">Uncharacterized protein</fullName>
    </submittedName>
</protein>
<name>A0A7J7X589_RHIFE</name>
<keyword evidence="1" id="KW-1133">Transmembrane helix</keyword>
<proteinExistence type="predicted"/>
<dbReference type="AlphaFoldDB" id="A0A7J7X589"/>
<feature type="transmembrane region" description="Helical" evidence="1">
    <location>
        <begin position="57"/>
        <end position="79"/>
    </location>
</feature>